<dbReference type="Pfam" id="PF01327">
    <property type="entry name" value="Pep_deformylase"/>
    <property type="match status" value="1"/>
</dbReference>
<evidence type="ECO:0000256" key="5">
    <source>
        <dbReference type="ARBA" id="ARBA00022528"/>
    </source>
</evidence>
<comment type="function">
    <text evidence="12">Removes the formyl group from the N-terminal Met of newly synthesized proteins.</text>
</comment>
<evidence type="ECO:0000256" key="1">
    <source>
        <dbReference type="ARBA" id="ARBA00001954"/>
    </source>
</evidence>
<dbReference type="EC" id="3.5.1.88" evidence="4 12"/>
<keyword evidence="7 12" id="KW-0479">Metal-binding</keyword>
<proteinExistence type="inferred from homology"/>
<reference evidence="13 14" key="1">
    <citation type="submission" date="2019-01" db="EMBL/GenBank/DDBJ databases">
        <title>Sequencing of cultivated peanut Arachis hypogaea provides insights into genome evolution and oil improvement.</title>
        <authorList>
            <person name="Chen X."/>
        </authorList>
    </citation>
    <scope>NUCLEOTIDE SEQUENCE [LARGE SCALE GENOMIC DNA]</scope>
    <source>
        <strain evidence="14">cv. Fuhuasheng</strain>
        <tissue evidence="13">Leaves</tissue>
    </source>
</reference>
<evidence type="ECO:0000313" key="13">
    <source>
        <dbReference type="EMBL" id="RYQ87169.1"/>
    </source>
</evidence>
<dbReference type="InterPro" id="IPR036821">
    <property type="entry name" value="Peptide_deformylase_sf"/>
</dbReference>
<dbReference type="GO" id="GO:0006412">
    <property type="term" value="P:translation"/>
    <property type="evidence" value="ECO:0007669"/>
    <property type="project" value="UniProtKB-KW"/>
</dbReference>
<keyword evidence="10 12" id="KW-0809">Transit peptide</keyword>
<evidence type="ECO:0000256" key="3">
    <source>
        <dbReference type="ARBA" id="ARBA00010759"/>
    </source>
</evidence>
<organism evidence="13 14">
    <name type="scientific">Arachis hypogaea</name>
    <name type="common">Peanut</name>
    <dbReference type="NCBI Taxonomy" id="3818"/>
    <lineage>
        <taxon>Eukaryota</taxon>
        <taxon>Viridiplantae</taxon>
        <taxon>Streptophyta</taxon>
        <taxon>Embryophyta</taxon>
        <taxon>Tracheophyta</taxon>
        <taxon>Spermatophyta</taxon>
        <taxon>Magnoliopsida</taxon>
        <taxon>eudicotyledons</taxon>
        <taxon>Gunneridae</taxon>
        <taxon>Pentapetalae</taxon>
        <taxon>rosids</taxon>
        <taxon>fabids</taxon>
        <taxon>Fabales</taxon>
        <taxon>Fabaceae</taxon>
        <taxon>Papilionoideae</taxon>
        <taxon>50 kb inversion clade</taxon>
        <taxon>dalbergioids sensu lato</taxon>
        <taxon>Dalbergieae</taxon>
        <taxon>Pterocarpus clade</taxon>
        <taxon>Arachis</taxon>
    </lineage>
</organism>
<evidence type="ECO:0000256" key="10">
    <source>
        <dbReference type="ARBA" id="ARBA00022946"/>
    </source>
</evidence>
<comment type="similarity">
    <text evidence="3 12">Belongs to the polypeptide deformylase family.</text>
</comment>
<dbReference type="Proteomes" id="UP000289738">
    <property type="component" value="Chromosome B09"/>
</dbReference>
<keyword evidence="14" id="KW-1185">Reference proteome</keyword>
<evidence type="ECO:0000256" key="8">
    <source>
        <dbReference type="ARBA" id="ARBA00022801"/>
    </source>
</evidence>
<dbReference type="CDD" id="cd00487">
    <property type="entry name" value="Pep_deformylase"/>
    <property type="match status" value="1"/>
</dbReference>
<accession>A0A444XBU4</accession>
<dbReference type="Gene3D" id="3.90.45.10">
    <property type="entry name" value="Peptide deformylase"/>
    <property type="match status" value="1"/>
</dbReference>
<evidence type="ECO:0000256" key="2">
    <source>
        <dbReference type="ARBA" id="ARBA00004229"/>
    </source>
</evidence>
<dbReference type="AlphaFoldDB" id="A0A444XBU4"/>
<comment type="catalytic activity">
    <reaction evidence="12">
        <text>N-terminal N-formyl-L-methionyl-[peptide] + H2O = N-terminal L-methionyl-[peptide] + formate</text>
        <dbReference type="Rhea" id="RHEA:24420"/>
        <dbReference type="Rhea" id="RHEA-COMP:10639"/>
        <dbReference type="Rhea" id="RHEA-COMP:10640"/>
        <dbReference type="ChEBI" id="CHEBI:15377"/>
        <dbReference type="ChEBI" id="CHEBI:15740"/>
        <dbReference type="ChEBI" id="CHEBI:49298"/>
        <dbReference type="ChEBI" id="CHEBI:64731"/>
        <dbReference type="EC" id="3.5.1.88"/>
    </reaction>
</comment>
<gene>
    <name evidence="13" type="ORF">Ahy_B09g094641</name>
</gene>
<comment type="caution">
    <text evidence="13">The sequence shown here is derived from an EMBL/GenBank/DDBJ whole genome shotgun (WGS) entry which is preliminary data.</text>
</comment>
<evidence type="ECO:0000313" key="14">
    <source>
        <dbReference type="Proteomes" id="UP000289738"/>
    </source>
</evidence>
<comment type="subcellular location">
    <subcellularLocation>
        <location evidence="2 12">Plastid</location>
        <location evidence="2 12">Chloroplast</location>
    </subcellularLocation>
</comment>
<dbReference type="FunFam" id="3.90.45.10:FF:000006">
    <property type="entry name" value="Peptide deformylase"/>
    <property type="match status" value="1"/>
</dbReference>
<keyword evidence="8 12" id="KW-0378">Hydrolase</keyword>
<dbReference type="SUPFAM" id="SSF56420">
    <property type="entry name" value="Peptide deformylase"/>
    <property type="match status" value="1"/>
</dbReference>
<name>A0A444XBU4_ARAHY</name>
<comment type="cofactor">
    <cofactor evidence="1">
        <name>Fe(2+)</name>
        <dbReference type="ChEBI" id="CHEBI:29033"/>
    </cofactor>
</comment>
<evidence type="ECO:0000256" key="6">
    <source>
        <dbReference type="ARBA" id="ARBA00022640"/>
    </source>
</evidence>
<dbReference type="NCBIfam" id="TIGR00079">
    <property type="entry name" value="pept_deformyl"/>
    <property type="match status" value="1"/>
</dbReference>
<dbReference type="GO" id="GO:0042586">
    <property type="term" value="F:peptide deformylase activity"/>
    <property type="evidence" value="ECO:0007669"/>
    <property type="project" value="UniProtKB-EC"/>
</dbReference>
<dbReference type="PRINTS" id="PR01576">
    <property type="entry name" value="PDEFORMYLASE"/>
</dbReference>
<evidence type="ECO:0000256" key="12">
    <source>
        <dbReference type="RuleBase" id="RU362111"/>
    </source>
</evidence>
<protein>
    <recommendedName>
        <fullName evidence="4 12">Peptide deformylase</fullName>
        <ecNumber evidence="4 12">3.5.1.88</ecNumber>
    </recommendedName>
</protein>
<dbReference type="STRING" id="3818.A0A444XBU4"/>
<dbReference type="HAMAP" id="MF_00163">
    <property type="entry name" value="Pep_deformylase"/>
    <property type="match status" value="1"/>
</dbReference>
<evidence type="ECO:0000256" key="7">
    <source>
        <dbReference type="ARBA" id="ARBA00022723"/>
    </source>
</evidence>
<dbReference type="PANTHER" id="PTHR10458:SF22">
    <property type="entry name" value="PEPTIDE DEFORMYLASE"/>
    <property type="match status" value="1"/>
</dbReference>
<evidence type="ECO:0000256" key="11">
    <source>
        <dbReference type="ARBA" id="ARBA00023004"/>
    </source>
</evidence>
<evidence type="ECO:0000256" key="4">
    <source>
        <dbReference type="ARBA" id="ARBA00012175"/>
    </source>
</evidence>
<dbReference type="GO" id="GO:0046872">
    <property type="term" value="F:metal ion binding"/>
    <property type="evidence" value="ECO:0007669"/>
    <property type="project" value="UniProtKB-KW"/>
</dbReference>
<dbReference type="InterPro" id="IPR023635">
    <property type="entry name" value="Peptide_deformylase"/>
</dbReference>
<dbReference type="EMBL" id="SDMP01000019">
    <property type="protein sequence ID" value="RYQ87169.1"/>
    <property type="molecule type" value="Genomic_DNA"/>
</dbReference>
<evidence type="ECO:0000256" key="9">
    <source>
        <dbReference type="ARBA" id="ARBA00022917"/>
    </source>
</evidence>
<keyword evidence="6 12" id="KW-0934">Plastid</keyword>
<keyword evidence="11" id="KW-0408">Iron</keyword>
<dbReference type="PANTHER" id="PTHR10458">
    <property type="entry name" value="PEPTIDE DEFORMYLASE"/>
    <property type="match status" value="1"/>
</dbReference>
<sequence>MQSFILGQCKGDEAKYFQQVKLEEVSYSLRPSSPIPQTLSSSQLYPLGHSLAHRRKESLSAAVCCAKEPPCLPPLCLVSPTASPISFLPKAELSSNLASTTTARSEPLSLSVALRGSSLRLSAFSKSPNPVRSHQSRCAASSSSSFSISPTLLLSRILPPSVVVDHWPKRKPCNRATKPCPIMASAQFLRSNHLHIHGGFTSALPAIPPFSRNHLTSLDQVYFSTNRSLPPLCAVSKIGFSAAKDEAASSGDIQFEAPLKIVEYPDPKLRAKNKRIVSFDDNLKSLAREMFDVMYKTDGIGLSAPQVGINVQLMVFNPVGEPGEGEEIVLVNPRVSKYSKKLSIFNEGCLSFPGIYADVKRPESVKIDARDVNGNRFSFSLDGLPARVFQHEFDHLQGILFFERMTEEVLGNIREQLQALEMKYEQLTGVPSPEKIQNRRERRNAVGFGKS</sequence>
<keyword evidence="5 12" id="KW-0150">Chloroplast</keyword>
<keyword evidence="9 12" id="KW-0648">Protein biosynthesis</keyword>
<dbReference type="NCBIfam" id="NF001159">
    <property type="entry name" value="PRK00150.1-3"/>
    <property type="match status" value="1"/>
</dbReference>
<dbReference type="GO" id="GO:0009507">
    <property type="term" value="C:chloroplast"/>
    <property type="evidence" value="ECO:0007669"/>
    <property type="project" value="UniProtKB-SubCell"/>
</dbReference>